<dbReference type="InterPro" id="IPR016181">
    <property type="entry name" value="Acyl_CoA_acyltransferase"/>
</dbReference>
<accession>A0A1H6MBZ0</accession>
<dbReference type="EMBL" id="FNXF01000008">
    <property type="protein sequence ID" value="SEH95617.1"/>
    <property type="molecule type" value="Genomic_DNA"/>
</dbReference>
<dbReference type="Pfam" id="PF00583">
    <property type="entry name" value="Acetyltransf_1"/>
    <property type="match status" value="1"/>
</dbReference>
<sequence>MFKCGSTRPISVKPNIEFRGVLPLQIDEVPPSEAPMDLLLLADPSEEAIKEYLNQSRCFVAYNNDVVVGSCVFKPIAGGMVELMNIAVSPSYQQSGIGTRLLRNVIDKVKESGARGLEVGTGTFGYQLTFYQRQGFRVDRIDKDFFLRNYPEPIVEDGVQHKDMLRLTLEFCGDTSHQ</sequence>
<dbReference type="Proteomes" id="UP000199371">
    <property type="component" value="Unassembled WGS sequence"/>
</dbReference>
<organism evidence="2 3">
    <name type="scientific">Rheinheimera pacifica</name>
    <dbReference type="NCBI Taxonomy" id="173990"/>
    <lineage>
        <taxon>Bacteria</taxon>
        <taxon>Pseudomonadati</taxon>
        <taxon>Pseudomonadota</taxon>
        <taxon>Gammaproteobacteria</taxon>
        <taxon>Chromatiales</taxon>
        <taxon>Chromatiaceae</taxon>
        <taxon>Rheinheimera</taxon>
    </lineage>
</organism>
<dbReference type="Gene3D" id="3.40.630.30">
    <property type="match status" value="1"/>
</dbReference>
<dbReference type="STRING" id="173990.SAMN05660691_02422"/>
<dbReference type="GO" id="GO:0016747">
    <property type="term" value="F:acyltransferase activity, transferring groups other than amino-acyl groups"/>
    <property type="evidence" value="ECO:0007669"/>
    <property type="project" value="InterPro"/>
</dbReference>
<proteinExistence type="predicted"/>
<dbReference type="CDD" id="cd04301">
    <property type="entry name" value="NAT_SF"/>
    <property type="match status" value="1"/>
</dbReference>
<keyword evidence="3" id="KW-1185">Reference proteome</keyword>
<dbReference type="AlphaFoldDB" id="A0A1H6MBZ0"/>
<protein>
    <submittedName>
        <fullName evidence="2">Acetyltransferase (GNAT) domain-containing protein</fullName>
    </submittedName>
</protein>
<dbReference type="InterPro" id="IPR000182">
    <property type="entry name" value="GNAT_dom"/>
</dbReference>
<dbReference type="SUPFAM" id="SSF55729">
    <property type="entry name" value="Acyl-CoA N-acyltransferases (Nat)"/>
    <property type="match status" value="1"/>
</dbReference>
<keyword evidence="2" id="KW-0808">Transferase</keyword>
<reference evidence="3" key="1">
    <citation type="submission" date="2016-10" db="EMBL/GenBank/DDBJ databases">
        <authorList>
            <person name="Varghese N."/>
            <person name="Submissions S."/>
        </authorList>
    </citation>
    <scope>NUCLEOTIDE SEQUENCE [LARGE SCALE GENOMIC DNA]</scope>
    <source>
        <strain evidence="3">DSM 17616</strain>
    </source>
</reference>
<feature type="domain" description="N-acetyltransferase" evidence="1">
    <location>
        <begin position="16"/>
        <end position="166"/>
    </location>
</feature>
<evidence type="ECO:0000313" key="3">
    <source>
        <dbReference type="Proteomes" id="UP000199371"/>
    </source>
</evidence>
<name>A0A1H6MBZ0_9GAMM</name>
<evidence type="ECO:0000313" key="2">
    <source>
        <dbReference type="EMBL" id="SEH95617.1"/>
    </source>
</evidence>
<evidence type="ECO:0000259" key="1">
    <source>
        <dbReference type="PROSITE" id="PS51186"/>
    </source>
</evidence>
<gene>
    <name evidence="2" type="ORF">SAMN05660691_02422</name>
</gene>
<dbReference type="PROSITE" id="PS51186">
    <property type="entry name" value="GNAT"/>
    <property type="match status" value="1"/>
</dbReference>